<evidence type="ECO:0000256" key="7">
    <source>
        <dbReference type="ARBA" id="ARBA00022842"/>
    </source>
</evidence>
<evidence type="ECO:0000259" key="10">
    <source>
        <dbReference type="PROSITE" id="PS51710"/>
    </source>
</evidence>
<feature type="binding site" evidence="9">
    <location>
        <begin position="286"/>
        <end position="289"/>
    </location>
    <ligand>
        <name>GTP</name>
        <dbReference type="ChEBI" id="CHEBI:37565"/>
    </ligand>
</feature>
<dbReference type="EMBL" id="JSCE01000078">
    <property type="protein sequence ID" value="KHM52611.1"/>
    <property type="molecule type" value="Genomic_DNA"/>
</dbReference>
<dbReference type="SUPFAM" id="SSF52540">
    <property type="entry name" value="P-loop containing nucleoside triphosphate hydrolases"/>
    <property type="match status" value="1"/>
</dbReference>
<feature type="binding site" evidence="9">
    <location>
        <position position="193"/>
    </location>
    <ligand>
        <name>Mg(2+)</name>
        <dbReference type="ChEBI" id="CHEBI:18420"/>
    </ligand>
</feature>
<dbReference type="AlphaFoldDB" id="A0A0B2K1D2"/>
<accession>A0A0B2K1D2</accession>
<comment type="function">
    <text evidence="9">An essential GTPase which binds GTP, GDP and possibly (p)ppGpp with moderate affinity, with high nucleotide exchange rates and a fairly low GTP hydrolysis rate. Plays a role in control of the cell cycle, stress response, ribosome biogenesis and in those bacteria that undergo differentiation, in morphogenesis control.</text>
</comment>
<feature type="domain" description="OCT" evidence="11">
    <location>
        <begin position="351"/>
        <end position="429"/>
    </location>
</feature>
<proteinExistence type="inferred from homology"/>
<dbReference type="PROSITE" id="PS51881">
    <property type="entry name" value="OCT"/>
    <property type="match status" value="1"/>
</dbReference>
<dbReference type="InterPro" id="IPR006073">
    <property type="entry name" value="GTP-bd"/>
</dbReference>
<dbReference type="Pfam" id="PF09269">
    <property type="entry name" value="DUF1967"/>
    <property type="match status" value="1"/>
</dbReference>
<dbReference type="NCBIfam" id="TIGR03595">
    <property type="entry name" value="Obg_CgtA_exten"/>
    <property type="match status" value="1"/>
</dbReference>
<dbReference type="HAMAP" id="MF_01454">
    <property type="entry name" value="GTPase_Obg"/>
    <property type="match status" value="1"/>
</dbReference>
<dbReference type="Pfam" id="PF01018">
    <property type="entry name" value="GTP1_OBG"/>
    <property type="match status" value="1"/>
</dbReference>
<dbReference type="PANTHER" id="PTHR11702:SF31">
    <property type="entry name" value="MITOCHONDRIAL RIBOSOME-ASSOCIATED GTPASE 2"/>
    <property type="match status" value="1"/>
</dbReference>
<comment type="cofactor">
    <cofactor evidence="1 9">
        <name>Mg(2+)</name>
        <dbReference type="ChEBI" id="CHEBI:18420"/>
    </cofactor>
</comment>
<feature type="binding site" evidence="9">
    <location>
        <begin position="191"/>
        <end position="195"/>
    </location>
    <ligand>
        <name>GTP</name>
        <dbReference type="ChEBI" id="CHEBI:37565"/>
    </ligand>
</feature>
<feature type="domain" description="OBG-type G" evidence="10">
    <location>
        <begin position="160"/>
        <end position="334"/>
    </location>
</feature>
<dbReference type="InterPro" id="IPR027417">
    <property type="entry name" value="P-loop_NTPase"/>
</dbReference>
<dbReference type="CDD" id="cd01898">
    <property type="entry name" value="Obg"/>
    <property type="match status" value="1"/>
</dbReference>
<dbReference type="InterPro" id="IPR031167">
    <property type="entry name" value="G_OBG"/>
</dbReference>
<evidence type="ECO:0000313" key="14">
    <source>
        <dbReference type="Proteomes" id="UP000030993"/>
    </source>
</evidence>
<dbReference type="Gene3D" id="3.30.300.350">
    <property type="entry name" value="GTP-binding protein OBG, C-terminal domain"/>
    <property type="match status" value="1"/>
</dbReference>
<dbReference type="GO" id="GO:0005525">
    <property type="term" value="F:GTP binding"/>
    <property type="evidence" value="ECO:0007669"/>
    <property type="project" value="UniProtKB-UniRule"/>
</dbReference>
<evidence type="ECO:0000256" key="8">
    <source>
        <dbReference type="ARBA" id="ARBA00023134"/>
    </source>
</evidence>
<evidence type="ECO:0000256" key="1">
    <source>
        <dbReference type="ARBA" id="ARBA00001946"/>
    </source>
</evidence>
<dbReference type="PIRSF" id="PIRSF002401">
    <property type="entry name" value="GTP_bd_Obg/CgtA"/>
    <property type="match status" value="1"/>
</dbReference>
<evidence type="ECO:0000259" key="11">
    <source>
        <dbReference type="PROSITE" id="PS51881"/>
    </source>
</evidence>
<dbReference type="Proteomes" id="UP000030993">
    <property type="component" value="Unassembled WGS sequence"/>
</dbReference>
<dbReference type="Gene3D" id="3.40.50.300">
    <property type="entry name" value="P-loop containing nucleotide triphosphate hydrolases"/>
    <property type="match status" value="1"/>
</dbReference>
<dbReference type="InterPro" id="IPR006074">
    <property type="entry name" value="GTP1-OBG_CS"/>
</dbReference>
<comment type="similarity">
    <text evidence="2 9">Belongs to the TRAFAC class OBG-HflX-like GTPase superfamily. OBG GTPase family.</text>
</comment>
<evidence type="ECO:0000256" key="9">
    <source>
        <dbReference type="HAMAP-Rule" id="MF_01454"/>
    </source>
</evidence>
<name>A0A0B2K1D2_9FIRM</name>
<dbReference type="SUPFAM" id="SSF82051">
    <property type="entry name" value="Obg GTP-binding protein N-terminal domain"/>
    <property type="match status" value="1"/>
</dbReference>
<dbReference type="PROSITE" id="PS51883">
    <property type="entry name" value="OBG"/>
    <property type="match status" value="1"/>
</dbReference>
<dbReference type="STRING" id="82374.NZ47_03785"/>
<dbReference type="EC" id="3.6.5.-" evidence="9"/>
<dbReference type="Gene3D" id="2.70.210.12">
    <property type="entry name" value="GTP1/OBG domain"/>
    <property type="match status" value="1"/>
</dbReference>
<keyword evidence="7 9" id="KW-0460">Magnesium</keyword>
<dbReference type="NCBIfam" id="TIGR02729">
    <property type="entry name" value="Obg_CgtA"/>
    <property type="match status" value="1"/>
</dbReference>
<dbReference type="RefSeq" id="WP_039206625.1">
    <property type="nucleotide sequence ID" value="NZ_JSCE01000078.1"/>
</dbReference>
<comment type="caution">
    <text evidence="13">The sequence shown here is derived from an EMBL/GenBank/DDBJ whole genome shotgun (WGS) entry which is preliminary data.</text>
</comment>
<dbReference type="PRINTS" id="PR00326">
    <property type="entry name" value="GTP1OBG"/>
</dbReference>
<keyword evidence="6 9" id="KW-0378">Hydrolase</keyword>
<feature type="binding site" evidence="9">
    <location>
        <begin position="216"/>
        <end position="219"/>
    </location>
    <ligand>
        <name>GTP</name>
        <dbReference type="ChEBI" id="CHEBI:37565"/>
    </ligand>
</feature>
<gene>
    <name evidence="9" type="primary">obg</name>
    <name evidence="13" type="ORF">NZ47_03785</name>
</gene>
<keyword evidence="14" id="KW-1185">Reference proteome</keyword>
<dbReference type="Pfam" id="PF01926">
    <property type="entry name" value="MMR_HSR1"/>
    <property type="match status" value="1"/>
</dbReference>
<dbReference type="GO" id="GO:0005737">
    <property type="term" value="C:cytoplasm"/>
    <property type="evidence" value="ECO:0007669"/>
    <property type="project" value="UniProtKB-SubCell"/>
</dbReference>
<dbReference type="GO" id="GO:0000287">
    <property type="term" value="F:magnesium ion binding"/>
    <property type="evidence" value="ECO:0007669"/>
    <property type="project" value="InterPro"/>
</dbReference>
<dbReference type="GO" id="GO:0003924">
    <property type="term" value="F:GTPase activity"/>
    <property type="evidence" value="ECO:0007669"/>
    <property type="project" value="UniProtKB-UniRule"/>
</dbReference>
<comment type="subcellular location">
    <subcellularLocation>
        <location evidence="9">Cytoplasm</location>
    </subcellularLocation>
</comment>
<dbReference type="InterPro" id="IPR036726">
    <property type="entry name" value="GTP1_OBG_dom_sf"/>
</dbReference>
<dbReference type="InterPro" id="IPR014100">
    <property type="entry name" value="GTP-bd_Obg/CgtA"/>
</dbReference>
<dbReference type="FunFam" id="2.70.210.12:FF:000001">
    <property type="entry name" value="GTPase Obg"/>
    <property type="match status" value="1"/>
</dbReference>
<keyword evidence="3 9" id="KW-0963">Cytoplasm</keyword>
<dbReference type="eggNOG" id="COG0536">
    <property type="taxonomic scope" value="Bacteria"/>
</dbReference>
<dbReference type="InterPro" id="IPR036346">
    <property type="entry name" value="GTP-bd_prot_GTP1/OBG_C_sf"/>
</dbReference>
<evidence type="ECO:0000256" key="6">
    <source>
        <dbReference type="ARBA" id="ARBA00022801"/>
    </source>
</evidence>
<dbReference type="SUPFAM" id="SSF102741">
    <property type="entry name" value="Obg GTP-binding protein C-terminal domain"/>
    <property type="match status" value="1"/>
</dbReference>
<dbReference type="PROSITE" id="PS00905">
    <property type="entry name" value="GTP1_OBG"/>
    <property type="match status" value="1"/>
</dbReference>
<protein>
    <recommendedName>
        <fullName evidence="9">GTPase Obg</fullName>
        <ecNumber evidence="9">3.6.5.-</ecNumber>
    </recommendedName>
    <alternativeName>
        <fullName evidence="9">GTP-binding protein Obg</fullName>
    </alternativeName>
</protein>
<evidence type="ECO:0000256" key="3">
    <source>
        <dbReference type="ARBA" id="ARBA00022490"/>
    </source>
</evidence>
<evidence type="ECO:0000256" key="5">
    <source>
        <dbReference type="ARBA" id="ARBA00022741"/>
    </source>
</evidence>
<dbReference type="NCBIfam" id="NF008954">
    <property type="entry name" value="PRK12296.1"/>
    <property type="match status" value="1"/>
</dbReference>
<comment type="subunit">
    <text evidence="9">Monomer.</text>
</comment>
<evidence type="ECO:0000256" key="4">
    <source>
        <dbReference type="ARBA" id="ARBA00022723"/>
    </source>
</evidence>
<keyword evidence="4 9" id="KW-0479">Metal-binding</keyword>
<dbReference type="PROSITE" id="PS51710">
    <property type="entry name" value="G_OBG"/>
    <property type="match status" value="1"/>
</dbReference>
<feature type="binding site" evidence="9">
    <location>
        <begin position="315"/>
        <end position="317"/>
    </location>
    <ligand>
        <name>GTP</name>
        <dbReference type="ChEBI" id="CHEBI:37565"/>
    </ligand>
</feature>
<evidence type="ECO:0000256" key="2">
    <source>
        <dbReference type="ARBA" id="ARBA00007699"/>
    </source>
</evidence>
<dbReference type="InterPro" id="IPR015349">
    <property type="entry name" value="OCT_dom"/>
</dbReference>
<dbReference type="PANTHER" id="PTHR11702">
    <property type="entry name" value="DEVELOPMENTALLY REGULATED GTP-BINDING PROTEIN-RELATED"/>
    <property type="match status" value="1"/>
</dbReference>
<dbReference type="GO" id="GO:0042254">
    <property type="term" value="P:ribosome biogenesis"/>
    <property type="evidence" value="ECO:0007669"/>
    <property type="project" value="UniProtKB-UniRule"/>
</dbReference>
<feature type="domain" description="Obg" evidence="12">
    <location>
        <begin position="1"/>
        <end position="159"/>
    </location>
</feature>
<reference evidence="13 14" key="1">
    <citation type="journal article" date="2013" name="PLoS ONE">
        <title>Identification and characterization of three novel lipases belonging to families II and V from Anaerovibrio lipolyticus 5ST.</title>
        <authorList>
            <person name="Prive F."/>
            <person name="Kaderbhai N.N."/>
            <person name="Girdwood S."/>
            <person name="Worgan H.J."/>
            <person name="Pinloche E."/>
            <person name="Scollan N.D."/>
            <person name="Huws S.A."/>
            <person name="Newbold C.J."/>
        </authorList>
    </citation>
    <scope>NUCLEOTIDE SEQUENCE [LARGE SCALE GENOMIC DNA]</scope>
    <source>
        <strain evidence="13 14">5S</strain>
    </source>
</reference>
<dbReference type="InterPro" id="IPR045086">
    <property type="entry name" value="OBG_GTPase"/>
</dbReference>
<dbReference type="NCBIfam" id="NF008955">
    <property type="entry name" value="PRK12297.1"/>
    <property type="match status" value="1"/>
</dbReference>
<dbReference type="InterPro" id="IPR006169">
    <property type="entry name" value="GTP1_OBG_dom"/>
</dbReference>
<dbReference type="NCBIfam" id="NF008956">
    <property type="entry name" value="PRK12299.1"/>
    <property type="match status" value="1"/>
</dbReference>
<keyword evidence="8 9" id="KW-0342">GTP-binding</keyword>
<evidence type="ECO:0000313" key="13">
    <source>
        <dbReference type="EMBL" id="KHM52611.1"/>
    </source>
</evidence>
<keyword evidence="5 9" id="KW-0547">Nucleotide-binding</keyword>
<evidence type="ECO:0000259" key="12">
    <source>
        <dbReference type="PROSITE" id="PS51883"/>
    </source>
</evidence>
<sequence>MQFIDRTTIKVTAGNGGNGKSAFRREKFVAKGGPSGGDGGRGADIVFVVDNNMNTLLDFRYHRKFQGKNGENGDIKNQYGHNAPPCIVKVPQGTLVKDADTGEILADLTEIGQEAVIAKGGRGGRGNAKFANSANRAPTFAELGEPGESRNLILELKLLADVGLVGYPSVGKSSLVAAVSAARPEIAEYHFTTITPVLGVVSVGDIDDERTFVMADIPGLIDGASEGVGLGHDFLRHVERTKVIVHIVDASGVEGRDPVEDYYKINKELKIYSEKIARRPQILAANKMDLPGAQENFERLKELAEKEGIEIFPISAATRQGTKELIQRVAQVLDEYVEEPDVEEGVKVYDAKEEDPDKVTITRNDAGDFIVSSKSLDKLVAMTNFGNDEAIRRFQYIWRIKGIDKKLIERGIKEGNTVRIGEMEFEYRD</sequence>
<feature type="binding site" evidence="9">
    <location>
        <begin position="166"/>
        <end position="173"/>
    </location>
    <ligand>
        <name>GTP</name>
        <dbReference type="ChEBI" id="CHEBI:37565"/>
    </ligand>
</feature>
<feature type="binding site" evidence="9">
    <location>
        <position position="173"/>
    </location>
    <ligand>
        <name>Mg(2+)</name>
        <dbReference type="ChEBI" id="CHEBI:18420"/>
    </ligand>
</feature>
<organism evidence="13 14">
    <name type="scientific">Anaerovibrio lipolyticus</name>
    <dbReference type="NCBI Taxonomy" id="82374"/>
    <lineage>
        <taxon>Bacteria</taxon>
        <taxon>Bacillati</taxon>
        <taxon>Bacillota</taxon>
        <taxon>Negativicutes</taxon>
        <taxon>Selenomonadales</taxon>
        <taxon>Selenomonadaceae</taxon>
        <taxon>Anaerovibrio</taxon>
    </lineage>
</organism>